<evidence type="ECO:0000313" key="1">
    <source>
        <dbReference type="EMBL" id="BBJ32034.1"/>
    </source>
</evidence>
<gene>
    <name evidence="1" type="ORF">RAS_11430</name>
</gene>
<organism evidence="1 2">
    <name type="scientific">Rickettsia asiatica</name>
    <dbReference type="NCBI Taxonomy" id="238800"/>
    <lineage>
        <taxon>Bacteria</taxon>
        <taxon>Pseudomonadati</taxon>
        <taxon>Pseudomonadota</taxon>
        <taxon>Alphaproteobacteria</taxon>
        <taxon>Rickettsiales</taxon>
        <taxon>Rickettsiaceae</taxon>
        <taxon>Rickettsieae</taxon>
        <taxon>Rickettsia</taxon>
        <taxon>spotted fever group</taxon>
    </lineage>
</organism>
<protein>
    <submittedName>
        <fullName evidence="1">Uncharacterized protein</fullName>
    </submittedName>
</protein>
<dbReference type="RefSeq" id="WP_172616145.1">
    <property type="nucleotide sequence ID" value="NZ_AP019563.1"/>
</dbReference>
<reference evidence="1 2" key="1">
    <citation type="submission" date="2019-04" db="EMBL/GenBank/DDBJ databases">
        <title>Draft genome sequence of Rickettsia asiatica Maytaro1284.</title>
        <authorList>
            <person name="Thu M."/>
            <person name="Qiu Y."/>
            <person name="Nakao R."/>
        </authorList>
    </citation>
    <scope>NUCLEOTIDE SEQUENCE [LARGE SCALE GENOMIC DNA]</scope>
    <source>
        <strain evidence="1 2">Maytaro1284</strain>
    </source>
</reference>
<evidence type="ECO:0000313" key="2">
    <source>
        <dbReference type="Proteomes" id="UP000321183"/>
    </source>
</evidence>
<dbReference type="EMBL" id="AP019563">
    <property type="protein sequence ID" value="BBJ32034.1"/>
    <property type="molecule type" value="Genomic_DNA"/>
</dbReference>
<dbReference type="AlphaFoldDB" id="A0A510GAZ3"/>
<proteinExistence type="predicted"/>
<dbReference type="Proteomes" id="UP000321183">
    <property type="component" value="Chromosome"/>
</dbReference>
<keyword evidence="2" id="KW-1185">Reference proteome</keyword>
<dbReference type="KEGG" id="ras:RAS_11430"/>
<name>A0A510GAZ3_9RICK</name>
<sequence length="52" mass="5808">MAVLGVFEASEFIKISTYSVIKNGIVLGHLNNEEHDFIAKATIFAEKYGFDE</sequence>
<accession>A0A510GAZ3</accession>